<keyword evidence="3" id="KW-1185">Reference proteome</keyword>
<dbReference type="EMBL" id="CP001778">
    <property type="protein sequence ID" value="ADD45884.1"/>
    <property type="molecule type" value="Genomic_DNA"/>
</dbReference>
<reference evidence="2 3" key="1">
    <citation type="journal article" date="2009" name="Stand. Genomic Sci.">
        <title>Complete genome sequence of Stackebrandtia nassauensis type strain (LLR-40K-21).</title>
        <authorList>
            <person name="Munk C."/>
            <person name="Lapidus A."/>
            <person name="Copeland A."/>
            <person name="Jando M."/>
            <person name="Mayilraj S."/>
            <person name="Glavina Del Rio T."/>
            <person name="Nolan M."/>
            <person name="Chen F."/>
            <person name="Lucas S."/>
            <person name="Tice H."/>
            <person name="Cheng J.F."/>
            <person name="Han C."/>
            <person name="Detter J.C."/>
            <person name="Bruce D."/>
            <person name="Goodwin L."/>
            <person name="Chain P."/>
            <person name="Pitluck S."/>
            <person name="Goker M."/>
            <person name="Ovchinikova G."/>
            <person name="Pati A."/>
            <person name="Ivanova N."/>
            <person name="Mavromatis K."/>
            <person name="Chen A."/>
            <person name="Palaniappan K."/>
            <person name="Land M."/>
            <person name="Hauser L."/>
            <person name="Chang Y.J."/>
            <person name="Jeffries C.D."/>
            <person name="Bristow J."/>
            <person name="Eisen J.A."/>
            <person name="Markowitz V."/>
            <person name="Hugenholtz P."/>
            <person name="Kyrpides N.C."/>
            <person name="Klenk H.P."/>
        </authorList>
    </citation>
    <scope>NUCLEOTIDE SEQUENCE [LARGE SCALE GENOMIC DNA]</scope>
    <source>
        <strain evidence="3">DSM 44728 / CIP 108903 / NRRL B-16338 / NBRC 102104 / LLR-40K-21</strain>
    </source>
</reference>
<evidence type="ECO:0000313" key="2">
    <source>
        <dbReference type="EMBL" id="ADD45884.1"/>
    </source>
</evidence>
<feature type="domain" description="DUF4326" evidence="1">
    <location>
        <begin position="1"/>
        <end position="77"/>
    </location>
</feature>
<dbReference type="HOGENOM" id="CLU_145372_2_0_11"/>
<gene>
    <name evidence="2" type="ordered locus">Snas_6264</name>
</gene>
<accession>D3Q3Z9</accession>
<sequence>MPPNTVYVGRPSRFANPFPITGGNAKVAVAYFRNHLAARPDLAADIRAQLVGRNLACWCARFDTAGLRVLCHADMLLVVAKGWGLHDFI</sequence>
<proteinExistence type="predicted"/>
<dbReference type="InterPro" id="IPR025475">
    <property type="entry name" value="DUF4326"/>
</dbReference>
<protein>
    <recommendedName>
        <fullName evidence="1">DUF4326 domain-containing protein</fullName>
    </recommendedName>
</protein>
<organism evidence="2 3">
    <name type="scientific">Stackebrandtia nassauensis (strain DSM 44728 / CIP 108903 / NRRL B-16338 / NBRC 102104 / LLR-40K-21)</name>
    <dbReference type="NCBI Taxonomy" id="446470"/>
    <lineage>
        <taxon>Bacteria</taxon>
        <taxon>Bacillati</taxon>
        <taxon>Actinomycetota</taxon>
        <taxon>Actinomycetes</taxon>
        <taxon>Glycomycetales</taxon>
        <taxon>Glycomycetaceae</taxon>
        <taxon>Stackebrandtia</taxon>
    </lineage>
</organism>
<evidence type="ECO:0000313" key="3">
    <source>
        <dbReference type="Proteomes" id="UP000000844"/>
    </source>
</evidence>
<dbReference type="STRING" id="446470.Snas_6264"/>
<dbReference type="Pfam" id="PF14216">
    <property type="entry name" value="DUF4326"/>
    <property type="match status" value="1"/>
</dbReference>
<name>D3Q3Z9_STANL</name>
<dbReference type="Proteomes" id="UP000000844">
    <property type="component" value="Chromosome"/>
</dbReference>
<dbReference type="AlphaFoldDB" id="D3Q3Z9"/>
<evidence type="ECO:0000259" key="1">
    <source>
        <dbReference type="Pfam" id="PF14216"/>
    </source>
</evidence>
<dbReference type="KEGG" id="sna:Snas_6264"/>